<dbReference type="EMBL" id="NPIC01000002">
    <property type="protein sequence ID" value="RDL39878.1"/>
    <property type="molecule type" value="Genomic_DNA"/>
</dbReference>
<feature type="compositionally biased region" description="Acidic residues" evidence="1">
    <location>
        <begin position="518"/>
        <end position="535"/>
    </location>
</feature>
<sequence length="905" mass="102364">MAQSVPQDVQQRLLIDPSQPTLIAPKARTCLGYLEKICDTLRIITPDQAIKVGFERNTALLNFQDAIAKFQAWGVSIAAFRSEMRPMSLDFRLRDALDIRKRLCQVLEELREYLEDSTQIVSGQRVNHTWGDITSDSDSDEEGQEQSHEVANAAKSGEVESTSELQELCIAINASIVNLMKLSMLIRESSKRDDYAKAASRYNTWNPSSDIGHVQEKYGSAKESSDWMLKRLGKAITRRRQFLTYRKEHHGKLTGDWGEDIDVVEETIQEDKKPAKSIAQTQATTFVPSMIPPEEDGSDVACSFGSQTSYEATEVANEDGPTKLMVPLPPKWAFEDVPFEYGEPFQCPFCYTEQVVKNKNAWKKHVFWDLKPYVCTFQECATRMFRSRNEWFTHELQCHRREWVCQFCQHDAFPTAEMFSKHVVSKHPAILAGSKIEAVILQSEEPIARIPVNACPLCNEWETHLCDSKQDSKRLLLNDGEIVEPYGTPKQFRRHLGRHMEQLALFALPVKGSDELENESLDEQEEDDTDPGDQEDLLKPQPEGMEGFTIFSPGDPMFEAITDDGNASEFSCGTNNESKYDFKDRAQLESDIQLEIAKKQLESNRTATSETSHEDQRKLDQRDSDSEIRRLEVDLQKFKNEEADALAKAAKNPEADRRKPVKFKDAVGRKFSFPFHLCVTWAGMEDLIRQAFQNVDVVGPHVQDGHYDLIGPNGEILLPQVWETVIEPDMSITMHMWPMPEPSNRASGPPPPPPPPPAGLPGGPRGPRKVPRKGFLGWQGQKPLIPLQRRAKMGSSSTAVETSQALNDAKDIKGDIIDEDREEFDLRQDKDQEVEVKSTGNRAVKSDFPYIEEVIWSPNITLQSPILNNIKQPFLKQIERVVASLVVRSYFSEAAAVLYSAAGML</sequence>
<feature type="region of interest" description="Disordered" evidence="1">
    <location>
        <begin position="131"/>
        <end position="158"/>
    </location>
</feature>
<feature type="compositionally biased region" description="Pro residues" evidence="1">
    <location>
        <begin position="748"/>
        <end position="759"/>
    </location>
</feature>
<feature type="region of interest" description="Disordered" evidence="1">
    <location>
        <begin position="518"/>
        <end position="543"/>
    </location>
</feature>
<organism evidence="3 4">
    <name type="scientific">Venustampulla echinocandica</name>
    <dbReference type="NCBI Taxonomy" id="2656787"/>
    <lineage>
        <taxon>Eukaryota</taxon>
        <taxon>Fungi</taxon>
        <taxon>Dikarya</taxon>
        <taxon>Ascomycota</taxon>
        <taxon>Pezizomycotina</taxon>
        <taxon>Leotiomycetes</taxon>
        <taxon>Helotiales</taxon>
        <taxon>Pleuroascaceae</taxon>
        <taxon>Venustampulla</taxon>
    </lineage>
</organism>
<comment type="caution">
    <text evidence="3">The sequence shown here is derived from an EMBL/GenBank/DDBJ whole genome shotgun (WGS) entry which is preliminary data.</text>
</comment>
<feature type="domain" description="C2H2-type" evidence="2">
    <location>
        <begin position="373"/>
        <end position="399"/>
    </location>
</feature>
<protein>
    <recommendedName>
        <fullName evidence="2">C2H2-type domain-containing protein</fullName>
    </recommendedName>
</protein>
<dbReference type="InterPro" id="IPR054464">
    <property type="entry name" value="ULD_fung"/>
</dbReference>
<dbReference type="InterPro" id="IPR058925">
    <property type="entry name" value="zf-C2H2_AcuF"/>
</dbReference>
<dbReference type="OrthoDB" id="3559950at2759"/>
<name>A0A370TWM9_9HELO</name>
<feature type="domain" description="C2H2-type" evidence="2">
    <location>
        <begin position="403"/>
        <end position="427"/>
    </location>
</feature>
<accession>A0A370TWM9</accession>
<gene>
    <name evidence="3" type="ORF">BP5553_04218</name>
</gene>
<evidence type="ECO:0000313" key="4">
    <source>
        <dbReference type="Proteomes" id="UP000254866"/>
    </source>
</evidence>
<proteinExistence type="predicted"/>
<dbReference type="Pfam" id="PF26082">
    <property type="entry name" value="zf-C2H2_AcuF"/>
    <property type="match status" value="1"/>
</dbReference>
<feature type="region of interest" description="Disordered" evidence="1">
    <location>
        <begin position="736"/>
        <end position="776"/>
    </location>
</feature>
<dbReference type="PANTHER" id="PTHR35391:SF7">
    <property type="entry name" value="C2H2-TYPE DOMAIN-CONTAINING PROTEIN"/>
    <property type="match status" value="1"/>
</dbReference>
<dbReference type="STRING" id="2656787.A0A370TWM9"/>
<dbReference type="GeneID" id="43597067"/>
<dbReference type="PANTHER" id="PTHR35391">
    <property type="entry name" value="C2H2-TYPE DOMAIN-CONTAINING PROTEIN-RELATED"/>
    <property type="match status" value="1"/>
</dbReference>
<reference evidence="3 4" key="1">
    <citation type="journal article" date="2018" name="IMA Fungus">
        <title>IMA Genome-F 9: Draft genome sequence of Annulohypoxylon stygium, Aspergillus mulundensis, Berkeleyomyces basicola (syn. Thielaviopsis basicola), Ceratocystis smalleyi, two Cercospora beticola strains, Coleophoma cylindrospora, Fusarium fracticaudum, Phialophora cf. hyalina, and Morchella septimelata.</title>
        <authorList>
            <person name="Wingfield B.D."/>
            <person name="Bills G.F."/>
            <person name="Dong Y."/>
            <person name="Huang W."/>
            <person name="Nel W.J."/>
            <person name="Swalarsk-Parry B.S."/>
            <person name="Vaghefi N."/>
            <person name="Wilken P.M."/>
            <person name="An Z."/>
            <person name="de Beer Z.W."/>
            <person name="De Vos L."/>
            <person name="Chen L."/>
            <person name="Duong T.A."/>
            <person name="Gao Y."/>
            <person name="Hammerbacher A."/>
            <person name="Kikkert J.R."/>
            <person name="Li Y."/>
            <person name="Li H."/>
            <person name="Li K."/>
            <person name="Li Q."/>
            <person name="Liu X."/>
            <person name="Ma X."/>
            <person name="Naidoo K."/>
            <person name="Pethybridge S.J."/>
            <person name="Sun J."/>
            <person name="Steenkamp E.T."/>
            <person name="van der Nest M.A."/>
            <person name="van Wyk S."/>
            <person name="Wingfield M.J."/>
            <person name="Xiong C."/>
            <person name="Yue Q."/>
            <person name="Zhang X."/>
        </authorList>
    </citation>
    <scope>NUCLEOTIDE SEQUENCE [LARGE SCALE GENOMIC DNA]</scope>
    <source>
        <strain evidence="3 4">BP 5553</strain>
    </source>
</reference>
<evidence type="ECO:0000259" key="2">
    <source>
        <dbReference type="SMART" id="SM00355"/>
    </source>
</evidence>
<dbReference type="InterPro" id="IPR013087">
    <property type="entry name" value="Znf_C2H2_type"/>
</dbReference>
<feature type="compositionally biased region" description="Basic and acidic residues" evidence="1">
    <location>
        <begin position="611"/>
        <end position="625"/>
    </location>
</feature>
<evidence type="ECO:0000256" key="1">
    <source>
        <dbReference type="SAM" id="MobiDB-lite"/>
    </source>
</evidence>
<dbReference type="Pfam" id="PF22893">
    <property type="entry name" value="ULD_2"/>
    <property type="match status" value="1"/>
</dbReference>
<dbReference type="AlphaFoldDB" id="A0A370TWM9"/>
<evidence type="ECO:0000313" key="3">
    <source>
        <dbReference type="EMBL" id="RDL39878.1"/>
    </source>
</evidence>
<dbReference type="Proteomes" id="UP000254866">
    <property type="component" value="Unassembled WGS sequence"/>
</dbReference>
<feature type="region of interest" description="Disordered" evidence="1">
    <location>
        <begin position="600"/>
        <end position="625"/>
    </location>
</feature>
<dbReference type="RefSeq" id="XP_031872534.1">
    <property type="nucleotide sequence ID" value="XM_032012841.1"/>
</dbReference>
<dbReference type="SMART" id="SM00355">
    <property type="entry name" value="ZnF_C2H2"/>
    <property type="match status" value="2"/>
</dbReference>
<feature type="compositionally biased region" description="Acidic residues" evidence="1">
    <location>
        <begin position="135"/>
        <end position="144"/>
    </location>
</feature>
<keyword evidence="4" id="KW-1185">Reference proteome</keyword>